<sequence length="508" mass="54219">MTQPELSTHPVSLFWEAARRFPDHGAACEYDSEGRLIGRIGFYALSQRVRSLAASLAGRFAPGARIALSAANTIDHVTAYLAIQSAGMVWVPLNPSNGPQLNAAALKRVEADLVLAGPAEAQALAPLCPDVELIAADGPPAPGFEPVLRKPEDTMAIKFTGGSTGEPKGVVQSNRSVMANIINMADRFGSDDTPVFLACSPLTHGASHFVLPTLARAGRLVLLHKPDPNLILRLLRDEAVTESFMAPTLILRLCALVDRPVAAPALKRIIYGAAPMPADQLLRAQRVFGPRLAGLYGQTEAPMTIAAITESELAEPRLANSVGKAGRLCETAILGSEGEALPPGQTGEIAVKGPLLMDGYLGDAARTRDTLRRGWLHTGDLGHLDREGYLFITGRASDMLISGGYNIHPAEVEAALLTLPGIDEACAFAVPDRQWGERLEAAITPMRGQDLDAARILVLARELLGPVKTPKAIHVLPRLPRNPVGKVTRSSVRSVIYPPQQDERSTGR</sequence>
<dbReference type="InterPro" id="IPR000873">
    <property type="entry name" value="AMP-dep_synth/lig_dom"/>
</dbReference>
<dbReference type="RefSeq" id="WP_127566235.1">
    <property type="nucleotide sequence ID" value="NZ_BMFB01000005.1"/>
</dbReference>
<proteinExistence type="predicted"/>
<dbReference type="InterPro" id="IPR025110">
    <property type="entry name" value="AMP-bd_C"/>
</dbReference>
<dbReference type="PANTHER" id="PTHR43767">
    <property type="entry name" value="LONG-CHAIN-FATTY-ACID--COA LIGASE"/>
    <property type="match status" value="1"/>
</dbReference>
<dbReference type="SUPFAM" id="SSF56801">
    <property type="entry name" value="Acetyl-CoA synthetase-like"/>
    <property type="match status" value="1"/>
</dbReference>
<dbReference type="PROSITE" id="PS00455">
    <property type="entry name" value="AMP_BINDING"/>
    <property type="match status" value="1"/>
</dbReference>
<dbReference type="InterPro" id="IPR020845">
    <property type="entry name" value="AMP-binding_CS"/>
</dbReference>
<dbReference type="GO" id="GO:0016877">
    <property type="term" value="F:ligase activity, forming carbon-sulfur bonds"/>
    <property type="evidence" value="ECO:0007669"/>
    <property type="project" value="UniProtKB-ARBA"/>
</dbReference>
<dbReference type="OrthoDB" id="6187882at2"/>
<dbReference type="Gene3D" id="3.40.50.12780">
    <property type="entry name" value="N-terminal domain of ligase-like"/>
    <property type="match status" value="1"/>
</dbReference>
<protein>
    <submittedName>
        <fullName evidence="1">AMP-dependent synthetase and ligase</fullName>
    </submittedName>
</protein>
<accession>A0A3T0E992</accession>
<dbReference type="AlphaFoldDB" id="A0A3T0E992"/>
<dbReference type="Pfam" id="PF00501">
    <property type="entry name" value="AMP-binding"/>
    <property type="match status" value="1"/>
</dbReference>
<keyword evidence="1" id="KW-0436">Ligase</keyword>
<dbReference type="Gene3D" id="3.30.300.30">
    <property type="match status" value="1"/>
</dbReference>
<dbReference type="KEGG" id="gak:X907_1231"/>
<evidence type="ECO:0000313" key="2">
    <source>
        <dbReference type="Proteomes" id="UP000286954"/>
    </source>
</evidence>
<organism evidence="1 2">
    <name type="scientific">Glycocaulis alkaliphilus</name>
    <dbReference type="NCBI Taxonomy" id="1434191"/>
    <lineage>
        <taxon>Bacteria</taxon>
        <taxon>Pseudomonadati</taxon>
        <taxon>Pseudomonadota</taxon>
        <taxon>Alphaproteobacteria</taxon>
        <taxon>Maricaulales</taxon>
        <taxon>Maricaulaceae</taxon>
        <taxon>Glycocaulis</taxon>
    </lineage>
</organism>
<gene>
    <name evidence="1" type="ORF">X907_1231</name>
</gene>
<evidence type="ECO:0000313" key="1">
    <source>
        <dbReference type="EMBL" id="AZU03766.1"/>
    </source>
</evidence>
<dbReference type="InterPro" id="IPR050237">
    <property type="entry name" value="ATP-dep_AMP-bd_enzyme"/>
</dbReference>
<dbReference type="InterPro" id="IPR042099">
    <property type="entry name" value="ANL_N_sf"/>
</dbReference>
<dbReference type="PANTHER" id="PTHR43767:SF7">
    <property type="entry name" value="MEDIUM_LONG-CHAIN-FATTY-ACID--COA LIGASE FADD8"/>
    <property type="match status" value="1"/>
</dbReference>
<dbReference type="EMBL" id="CP018911">
    <property type="protein sequence ID" value="AZU03766.1"/>
    <property type="molecule type" value="Genomic_DNA"/>
</dbReference>
<dbReference type="InterPro" id="IPR045851">
    <property type="entry name" value="AMP-bd_C_sf"/>
</dbReference>
<dbReference type="Pfam" id="PF13193">
    <property type="entry name" value="AMP-binding_C"/>
    <property type="match status" value="1"/>
</dbReference>
<name>A0A3T0E992_9PROT</name>
<keyword evidence="2" id="KW-1185">Reference proteome</keyword>
<reference evidence="1 2" key="1">
    <citation type="submission" date="2016-12" db="EMBL/GenBank/DDBJ databases">
        <title>The genome of dimorphic prosthecate Glycocaulis alkaliphilus 6b-8t, isolated from crude oil dictates its adaptability in petroleum environments.</title>
        <authorList>
            <person name="Wu X.-L."/>
            <person name="Geng S."/>
        </authorList>
    </citation>
    <scope>NUCLEOTIDE SEQUENCE [LARGE SCALE GENOMIC DNA]</scope>
    <source>
        <strain evidence="1 2">6B-8</strain>
    </source>
</reference>
<dbReference type="Proteomes" id="UP000286954">
    <property type="component" value="Chromosome"/>
</dbReference>